<accession>A0A150RY05</accession>
<organism evidence="2 3">
    <name type="scientific">Sorangium cellulosum</name>
    <name type="common">Polyangium cellulosum</name>
    <dbReference type="NCBI Taxonomy" id="56"/>
    <lineage>
        <taxon>Bacteria</taxon>
        <taxon>Pseudomonadati</taxon>
        <taxon>Myxococcota</taxon>
        <taxon>Polyangia</taxon>
        <taxon>Polyangiales</taxon>
        <taxon>Polyangiaceae</taxon>
        <taxon>Sorangium</taxon>
    </lineage>
</organism>
<comment type="caution">
    <text evidence="2">The sequence shown here is derived from an EMBL/GenBank/DDBJ whole genome shotgun (WGS) entry which is preliminary data.</text>
</comment>
<feature type="transmembrane region" description="Helical" evidence="1">
    <location>
        <begin position="198"/>
        <end position="217"/>
    </location>
</feature>
<keyword evidence="1" id="KW-0472">Membrane</keyword>
<reference evidence="2 3" key="1">
    <citation type="submission" date="2014-02" db="EMBL/GenBank/DDBJ databases">
        <title>The small core and large imbalanced accessory genome model reveals a collaborative survival strategy of Sorangium cellulosum strains in nature.</title>
        <authorList>
            <person name="Han K."/>
            <person name="Peng R."/>
            <person name="Blom J."/>
            <person name="Li Y.-Z."/>
        </authorList>
    </citation>
    <scope>NUCLEOTIDE SEQUENCE [LARGE SCALE GENOMIC DNA]</scope>
    <source>
        <strain evidence="2 3">So0011-07</strain>
    </source>
</reference>
<sequence>MSTWIGAVVETRGREDFWDILRRHGVELLATGAPPAFAFIECTRAFSALAPPAFSGALSRDVGGMVLAFFAQTNVDVYELQCFRSGERVRLLEYTRDRGGWIKQEGEVQPWERSFFFEEGSTVDGAAWPDLLDTEMSELSEEDRARYEAAKRSGDATPVLDLLHPHSTRPLHRLCASFGVDPSAPVGRWRPPRSAKPWLLLGVVLAFFVGMSLLGALTRR</sequence>
<evidence type="ECO:0000313" key="3">
    <source>
        <dbReference type="Proteomes" id="UP000075635"/>
    </source>
</evidence>
<dbReference type="EMBL" id="JEMB01001789">
    <property type="protein sequence ID" value="KYF85079.1"/>
    <property type="molecule type" value="Genomic_DNA"/>
</dbReference>
<keyword evidence="1" id="KW-1133">Transmembrane helix</keyword>
<dbReference type="AlphaFoldDB" id="A0A150RY05"/>
<evidence type="ECO:0000313" key="2">
    <source>
        <dbReference type="EMBL" id="KYF85079.1"/>
    </source>
</evidence>
<evidence type="ECO:0000256" key="1">
    <source>
        <dbReference type="SAM" id="Phobius"/>
    </source>
</evidence>
<name>A0A150RY05_SORCE</name>
<proteinExistence type="predicted"/>
<keyword evidence="1" id="KW-0812">Transmembrane</keyword>
<dbReference type="Proteomes" id="UP000075635">
    <property type="component" value="Unassembled WGS sequence"/>
</dbReference>
<gene>
    <name evidence="2" type="ORF">BE17_12690</name>
</gene>
<protein>
    <submittedName>
        <fullName evidence="2">Uncharacterized protein</fullName>
    </submittedName>
</protein>